<dbReference type="AlphaFoldDB" id="A0A9Q3GPJ6"/>
<gene>
    <name evidence="2" type="ORF">O181_014055</name>
</gene>
<comment type="caution">
    <text evidence="2">The sequence shown here is derived from an EMBL/GenBank/DDBJ whole genome shotgun (WGS) entry which is preliminary data.</text>
</comment>
<name>A0A9Q3GPJ6_9BASI</name>
<evidence type="ECO:0000313" key="2">
    <source>
        <dbReference type="EMBL" id="MBW0474340.1"/>
    </source>
</evidence>
<organism evidence="2 3">
    <name type="scientific">Austropuccinia psidii MF-1</name>
    <dbReference type="NCBI Taxonomy" id="1389203"/>
    <lineage>
        <taxon>Eukaryota</taxon>
        <taxon>Fungi</taxon>
        <taxon>Dikarya</taxon>
        <taxon>Basidiomycota</taxon>
        <taxon>Pucciniomycotina</taxon>
        <taxon>Pucciniomycetes</taxon>
        <taxon>Pucciniales</taxon>
        <taxon>Sphaerophragmiaceae</taxon>
        <taxon>Austropuccinia</taxon>
    </lineage>
</organism>
<dbReference type="Proteomes" id="UP000765509">
    <property type="component" value="Unassembled WGS sequence"/>
</dbReference>
<feature type="region of interest" description="Disordered" evidence="1">
    <location>
        <begin position="38"/>
        <end position="125"/>
    </location>
</feature>
<evidence type="ECO:0000313" key="3">
    <source>
        <dbReference type="Proteomes" id="UP000765509"/>
    </source>
</evidence>
<protein>
    <submittedName>
        <fullName evidence="2">Uncharacterized protein</fullName>
    </submittedName>
</protein>
<dbReference type="EMBL" id="AVOT02003705">
    <property type="protein sequence ID" value="MBW0474340.1"/>
    <property type="molecule type" value="Genomic_DNA"/>
</dbReference>
<sequence length="163" mass="17980">MPMYKNLVHGITLSYLIIPISNETDISSLTHFSSHNHNKYSSLPIEQNPPDPQQKETPVPHMPCKKAPRKPAPGPSCKPSQQDEPPIPGPGQSSKSQVPSHEEALTPEPEPQVAPMQSMEEPFAFPATPRSVIIIDDMPISSPHSHNDAQQEFTNLQLTLMIP</sequence>
<keyword evidence="3" id="KW-1185">Reference proteome</keyword>
<evidence type="ECO:0000256" key="1">
    <source>
        <dbReference type="SAM" id="MobiDB-lite"/>
    </source>
</evidence>
<proteinExistence type="predicted"/>
<reference evidence="2" key="1">
    <citation type="submission" date="2021-03" db="EMBL/GenBank/DDBJ databases">
        <title>Draft genome sequence of rust myrtle Austropuccinia psidii MF-1, a brazilian biotype.</title>
        <authorList>
            <person name="Quecine M.C."/>
            <person name="Pachon D.M.R."/>
            <person name="Bonatelli M.L."/>
            <person name="Correr F.H."/>
            <person name="Franceschini L.M."/>
            <person name="Leite T.F."/>
            <person name="Margarido G.R.A."/>
            <person name="Almeida C.A."/>
            <person name="Ferrarezi J.A."/>
            <person name="Labate C.A."/>
        </authorList>
    </citation>
    <scope>NUCLEOTIDE SEQUENCE</scope>
    <source>
        <strain evidence="2">MF-1</strain>
    </source>
</reference>
<accession>A0A9Q3GPJ6</accession>